<proteinExistence type="predicted"/>
<feature type="compositionally biased region" description="Basic and acidic residues" evidence="1">
    <location>
        <begin position="9"/>
        <end position="19"/>
    </location>
</feature>
<evidence type="ECO:0008006" key="4">
    <source>
        <dbReference type="Google" id="ProtNLM"/>
    </source>
</evidence>
<evidence type="ECO:0000313" key="2">
    <source>
        <dbReference type="EMBL" id="QQP49603.1"/>
    </source>
</evidence>
<dbReference type="Proteomes" id="UP000595437">
    <property type="component" value="Chromosome 6"/>
</dbReference>
<dbReference type="AlphaFoldDB" id="A0A7T8HGE8"/>
<sequence length="76" mass="8295">MWGMGDDYSDAKPRPHEAGGEYGSGIIVKRVKSGTILPVKIELTTNHQGTFEFKLCPVESKKEPATQACFDKTPLG</sequence>
<protein>
    <recommendedName>
        <fullName evidence="4">Chitin-binding type-4 domain-containing protein</fullName>
    </recommendedName>
</protein>
<gene>
    <name evidence="2" type="ORF">FKW44_010329</name>
</gene>
<dbReference type="OrthoDB" id="6348661at2759"/>
<keyword evidence="3" id="KW-1185">Reference proteome</keyword>
<reference evidence="3" key="1">
    <citation type="submission" date="2021-01" db="EMBL/GenBank/DDBJ databases">
        <title>Caligus Genome Assembly.</title>
        <authorList>
            <person name="Gallardo-Escarate C."/>
        </authorList>
    </citation>
    <scope>NUCLEOTIDE SEQUENCE [LARGE SCALE GENOMIC DNA]</scope>
</reference>
<name>A0A7T8HGE8_CALRO</name>
<accession>A0A7T8HGE8</accession>
<dbReference type="EMBL" id="CP045895">
    <property type="protein sequence ID" value="QQP49603.1"/>
    <property type="molecule type" value="Genomic_DNA"/>
</dbReference>
<organism evidence="2 3">
    <name type="scientific">Caligus rogercresseyi</name>
    <name type="common">Sea louse</name>
    <dbReference type="NCBI Taxonomy" id="217165"/>
    <lineage>
        <taxon>Eukaryota</taxon>
        <taxon>Metazoa</taxon>
        <taxon>Ecdysozoa</taxon>
        <taxon>Arthropoda</taxon>
        <taxon>Crustacea</taxon>
        <taxon>Multicrustacea</taxon>
        <taxon>Hexanauplia</taxon>
        <taxon>Copepoda</taxon>
        <taxon>Siphonostomatoida</taxon>
        <taxon>Caligidae</taxon>
        <taxon>Caligus</taxon>
    </lineage>
</organism>
<feature type="non-terminal residue" evidence="2">
    <location>
        <position position="76"/>
    </location>
</feature>
<evidence type="ECO:0000313" key="3">
    <source>
        <dbReference type="Proteomes" id="UP000595437"/>
    </source>
</evidence>
<feature type="region of interest" description="Disordered" evidence="1">
    <location>
        <begin position="1"/>
        <end position="22"/>
    </location>
</feature>
<evidence type="ECO:0000256" key="1">
    <source>
        <dbReference type="SAM" id="MobiDB-lite"/>
    </source>
</evidence>